<dbReference type="SUPFAM" id="SSF47413">
    <property type="entry name" value="lambda repressor-like DNA-binding domains"/>
    <property type="match status" value="1"/>
</dbReference>
<dbReference type="RefSeq" id="WP_151156500.1">
    <property type="nucleotide sequence ID" value="NZ_VZRA01000002.1"/>
</dbReference>
<gene>
    <name evidence="3" type="ORF">F6V30_08160</name>
</gene>
<organism evidence="3 4">
    <name type="scientific">Oryzomonas sagensis</name>
    <dbReference type="NCBI Taxonomy" id="2603857"/>
    <lineage>
        <taxon>Bacteria</taxon>
        <taxon>Pseudomonadati</taxon>
        <taxon>Thermodesulfobacteriota</taxon>
        <taxon>Desulfuromonadia</taxon>
        <taxon>Geobacterales</taxon>
        <taxon>Geobacteraceae</taxon>
        <taxon>Oryzomonas</taxon>
    </lineage>
</organism>
<dbReference type="InterPro" id="IPR001387">
    <property type="entry name" value="Cro/C1-type_HTH"/>
</dbReference>
<proteinExistence type="predicted"/>
<evidence type="ECO:0000313" key="3">
    <source>
        <dbReference type="EMBL" id="KAB0670127.1"/>
    </source>
</evidence>
<evidence type="ECO:0000313" key="4">
    <source>
        <dbReference type="Proteomes" id="UP000798046"/>
    </source>
</evidence>
<dbReference type="PANTHER" id="PTHR36924">
    <property type="entry name" value="ANTITOXIN HIGA-1"/>
    <property type="match status" value="1"/>
</dbReference>
<dbReference type="SMART" id="SM00530">
    <property type="entry name" value="HTH_XRE"/>
    <property type="match status" value="1"/>
</dbReference>
<dbReference type="Gene3D" id="1.10.260.40">
    <property type="entry name" value="lambda repressor-like DNA-binding domains"/>
    <property type="match status" value="1"/>
</dbReference>
<sequence>MDKLPNIHPGEVLKEEFLAPMGISQYRLAKEIGVPESRISAICQGKRAIGADTAVRLARFFGTTAGFWLGLQADFDTEEAERGASEELARINPWKRAA</sequence>
<accession>A0ABQ6TP74</accession>
<evidence type="ECO:0000259" key="2">
    <source>
        <dbReference type="PROSITE" id="PS50943"/>
    </source>
</evidence>
<comment type="caution">
    <text evidence="3">The sequence shown here is derived from an EMBL/GenBank/DDBJ whole genome shotgun (WGS) entry which is preliminary data.</text>
</comment>
<dbReference type="InterPro" id="IPR013430">
    <property type="entry name" value="Toxin_antidote_HigA"/>
</dbReference>
<dbReference type="NCBIfam" id="TIGR02607">
    <property type="entry name" value="antidote_HigA"/>
    <property type="match status" value="1"/>
</dbReference>
<dbReference type="InterPro" id="IPR010982">
    <property type="entry name" value="Lambda_DNA-bd_dom_sf"/>
</dbReference>
<keyword evidence="4" id="KW-1185">Reference proteome</keyword>
<dbReference type="EMBL" id="VZRA01000002">
    <property type="protein sequence ID" value="KAB0670127.1"/>
    <property type="molecule type" value="Genomic_DNA"/>
</dbReference>
<dbReference type="PROSITE" id="PS50943">
    <property type="entry name" value="HTH_CROC1"/>
    <property type="match status" value="1"/>
</dbReference>
<name>A0ABQ6TP74_9BACT</name>
<reference evidence="3 4" key="1">
    <citation type="journal article" date="2020" name="Microorganisms">
        <title>Description of Three Novel Members in the Family Geobacteraceae, Oryzomonas japonicum gen. nov., sp. nov., Oryzomonas sagensis sp. nov., and Oryzomonas ruber sp. nov.</title>
        <authorList>
            <person name="Xu Z."/>
            <person name="Masuda Y."/>
            <person name="Hayakawa C."/>
            <person name="Ushijima N."/>
            <person name="Kawano K."/>
            <person name="Shiratori Y."/>
            <person name="Senoo K."/>
            <person name="Itoh H."/>
        </authorList>
    </citation>
    <scope>NUCLEOTIDE SEQUENCE [LARGE SCALE GENOMIC DNA]</scope>
    <source>
        <strain evidence="3 4">Red100</strain>
    </source>
</reference>
<dbReference type="Pfam" id="PF01381">
    <property type="entry name" value="HTH_3"/>
    <property type="match status" value="1"/>
</dbReference>
<protein>
    <submittedName>
        <fullName evidence="3">HigA family addiction module antidote protein</fullName>
    </submittedName>
</protein>
<feature type="domain" description="HTH cro/C1-type" evidence="2">
    <location>
        <begin position="13"/>
        <end position="68"/>
    </location>
</feature>
<dbReference type="PANTHER" id="PTHR36924:SF1">
    <property type="entry name" value="ANTITOXIN HIGA-1"/>
    <property type="match status" value="1"/>
</dbReference>
<evidence type="ECO:0000256" key="1">
    <source>
        <dbReference type="ARBA" id="ARBA00023125"/>
    </source>
</evidence>
<keyword evidence="1" id="KW-0238">DNA-binding</keyword>
<dbReference type="CDD" id="cd00093">
    <property type="entry name" value="HTH_XRE"/>
    <property type="match status" value="1"/>
</dbReference>
<dbReference type="Proteomes" id="UP000798046">
    <property type="component" value="Unassembled WGS sequence"/>
</dbReference>